<dbReference type="PANTHER" id="PTHR30055">
    <property type="entry name" value="HTH-TYPE TRANSCRIPTIONAL REGULATOR RUTR"/>
    <property type="match status" value="1"/>
</dbReference>
<organism evidence="6 7">
    <name type="scientific">Streptomyces viridosporus T7A</name>
    <dbReference type="NCBI Taxonomy" id="665577"/>
    <lineage>
        <taxon>Bacteria</taxon>
        <taxon>Bacillati</taxon>
        <taxon>Actinomycetota</taxon>
        <taxon>Actinomycetes</taxon>
        <taxon>Kitasatosporales</taxon>
        <taxon>Streptomycetaceae</taxon>
        <taxon>Streptomyces</taxon>
    </lineage>
</organism>
<dbReference type="InterPro" id="IPR009057">
    <property type="entry name" value="Homeodomain-like_sf"/>
</dbReference>
<evidence type="ECO:0000256" key="3">
    <source>
        <dbReference type="ARBA" id="ARBA00023163"/>
    </source>
</evidence>
<evidence type="ECO:0000313" key="6">
    <source>
        <dbReference type="EMBL" id="QEU83670.1"/>
    </source>
</evidence>
<dbReference type="InterPro" id="IPR001647">
    <property type="entry name" value="HTH_TetR"/>
</dbReference>
<dbReference type="EMBL" id="CP023700">
    <property type="protein sequence ID" value="QEU83670.1"/>
    <property type="molecule type" value="Genomic_DNA"/>
</dbReference>
<dbReference type="InterPro" id="IPR004111">
    <property type="entry name" value="Repressor_TetR_C"/>
</dbReference>
<dbReference type="Gene3D" id="1.10.357.10">
    <property type="entry name" value="Tetracycline Repressor, domain 2"/>
    <property type="match status" value="1"/>
</dbReference>
<dbReference type="Proteomes" id="UP000327143">
    <property type="component" value="Chromosome"/>
</dbReference>
<reference evidence="6 7" key="1">
    <citation type="submission" date="2017-09" db="EMBL/GenBank/DDBJ databases">
        <authorList>
            <person name="Lee N."/>
            <person name="Cho B.-K."/>
        </authorList>
    </citation>
    <scope>NUCLEOTIDE SEQUENCE [LARGE SCALE GENOMIC DNA]</scope>
    <source>
        <strain evidence="6 7">ATCC 39115</strain>
    </source>
</reference>
<feature type="domain" description="HTH tetR-type" evidence="5">
    <location>
        <begin position="14"/>
        <end position="75"/>
    </location>
</feature>
<dbReference type="InterPro" id="IPR036271">
    <property type="entry name" value="Tet_transcr_reg_TetR-rel_C_sf"/>
</dbReference>
<accession>A0ABX6A889</accession>
<evidence type="ECO:0000256" key="2">
    <source>
        <dbReference type="ARBA" id="ARBA00023125"/>
    </source>
</evidence>
<gene>
    <name evidence="6" type="ORF">CP969_02240</name>
</gene>
<keyword evidence="2 4" id="KW-0238">DNA-binding</keyword>
<dbReference type="Pfam" id="PF00440">
    <property type="entry name" value="TetR_N"/>
    <property type="match status" value="1"/>
</dbReference>
<dbReference type="SUPFAM" id="SSF46689">
    <property type="entry name" value="Homeodomain-like"/>
    <property type="match status" value="1"/>
</dbReference>
<dbReference type="SUPFAM" id="SSF48498">
    <property type="entry name" value="Tetracyclin repressor-like, C-terminal domain"/>
    <property type="match status" value="1"/>
</dbReference>
<feature type="DNA-binding region" description="H-T-H motif" evidence="4">
    <location>
        <begin position="38"/>
        <end position="57"/>
    </location>
</feature>
<protein>
    <submittedName>
        <fullName evidence="6">TetR/AcrR family transcriptional regulator</fullName>
    </submittedName>
</protein>
<dbReference type="PROSITE" id="PS50977">
    <property type="entry name" value="HTH_TETR_2"/>
    <property type="match status" value="1"/>
</dbReference>
<keyword evidence="1" id="KW-0805">Transcription regulation</keyword>
<proteinExistence type="predicted"/>
<keyword evidence="3" id="KW-0804">Transcription</keyword>
<keyword evidence="7" id="KW-1185">Reference proteome</keyword>
<dbReference type="PANTHER" id="PTHR30055:SF151">
    <property type="entry name" value="TRANSCRIPTIONAL REGULATORY PROTEIN"/>
    <property type="match status" value="1"/>
</dbReference>
<sequence>MARQQKRSPRGDNSLTPERIIDAALRISDAEGDLDRLTVRRLATELGVGTMTLYSYFRSKEEILDGMADHVLGRMRLPAEPDPGPAEALRTVGHAFLAMMREHPSVVRLFSTRITDSPTALRGAMEAVLRRLVDAGIPGPLAVRCYGFLITYAIGFASYQTPRPWGRLAADEGAEQRRQRSHFYAALPIEEFPLVVGLAEEVTELPSDALFEAGLEAYIDSTLRTLAGDDARA</sequence>
<dbReference type="Pfam" id="PF02909">
    <property type="entry name" value="TetR_C_1"/>
    <property type="match status" value="1"/>
</dbReference>
<evidence type="ECO:0000256" key="1">
    <source>
        <dbReference type="ARBA" id="ARBA00023015"/>
    </source>
</evidence>
<name>A0ABX6A889_STRVD</name>
<evidence type="ECO:0000256" key="4">
    <source>
        <dbReference type="PROSITE-ProRule" id="PRU00335"/>
    </source>
</evidence>
<evidence type="ECO:0000313" key="7">
    <source>
        <dbReference type="Proteomes" id="UP000327143"/>
    </source>
</evidence>
<dbReference type="InterPro" id="IPR050109">
    <property type="entry name" value="HTH-type_TetR-like_transc_reg"/>
</dbReference>
<evidence type="ECO:0000259" key="5">
    <source>
        <dbReference type="PROSITE" id="PS50977"/>
    </source>
</evidence>
<dbReference type="RefSeq" id="WP_004993268.1">
    <property type="nucleotide sequence ID" value="NZ_CP023700.1"/>
</dbReference>